<feature type="region of interest" description="Disordered" evidence="1">
    <location>
        <begin position="1"/>
        <end position="64"/>
    </location>
</feature>
<dbReference type="Pfam" id="PF04749">
    <property type="entry name" value="PLAC8"/>
    <property type="match status" value="1"/>
</dbReference>
<evidence type="ECO:0000313" key="3">
    <source>
        <dbReference type="Proteomes" id="UP000509510"/>
    </source>
</evidence>
<dbReference type="RefSeq" id="XP_035344498.1">
    <property type="nucleotide sequence ID" value="XM_035488605.1"/>
</dbReference>
<accession>A0A7H8QW97</accession>
<dbReference type="AlphaFoldDB" id="A0A7H8QW97"/>
<dbReference type="PANTHER" id="PTHR15907">
    <property type="entry name" value="DUF614 FAMILY PROTEIN-RELATED"/>
    <property type="match status" value="1"/>
</dbReference>
<protein>
    <recommendedName>
        <fullName evidence="4">DUF614 domain protein</fullName>
    </recommendedName>
</protein>
<feature type="compositionally biased region" description="Polar residues" evidence="1">
    <location>
        <begin position="1"/>
        <end position="14"/>
    </location>
</feature>
<dbReference type="KEGG" id="trg:TRUGW13939_05442"/>
<feature type="compositionally biased region" description="Polar residues" evidence="1">
    <location>
        <begin position="185"/>
        <end position="201"/>
    </location>
</feature>
<feature type="compositionally biased region" description="Polar residues" evidence="1">
    <location>
        <begin position="48"/>
        <end position="64"/>
    </location>
</feature>
<sequence length="347" mass="38171">MNRQPLTLDTSQRPRYSYIATPVELNGPQQHQQYQQQHQQEIQQPTQDSAPSESLPATNVATQELEQARQIQLHERQVANATPHQGLPVHPALSAPYAEEPAAPINSPPPPITSPQYSFNSPPPPSSPGPLPVKGDHPRPPPTPLMPIVPDINPLQSPLSPSFPPTAKHHPQHMQSNNSNNNNNDESYTTHLPGQIAHPNQMTTGGGWSTGLCECSDIGTCCLGLTCPCILYGRTQYRLLRKSRGEDPTNMLGYETCNGSCTAMALFCGCQWILATIQHTRTRRAYRIEGDICSDCARATCCPCCTCIRNEREIRLREDARAQSAQLNGANFVSPYLPPGQMQYRAG</sequence>
<evidence type="ECO:0000313" key="2">
    <source>
        <dbReference type="EMBL" id="QKX58320.1"/>
    </source>
</evidence>
<name>A0A7H8QW97_TALRU</name>
<keyword evidence="3" id="KW-1185">Reference proteome</keyword>
<dbReference type="EMBL" id="CP055900">
    <property type="protein sequence ID" value="QKX58320.1"/>
    <property type="molecule type" value="Genomic_DNA"/>
</dbReference>
<feature type="region of interest" description="Disordered" evidence="1">
    <location>
        <begin position="99"/>
        <end position="201"/>
    </location>
</feature>
<feature type="compositionally biased region" description="Low complexity" evidence="1">
    <location>
        <begin position="29"/>
        <end position="47"/>
    </location>
</feature>
<reference evidence="3" key="1">
    <citation type="submission" date="2020-06" db="EMBL/GenBank/DDBJ databases">
        <title>A chromosome-scale genome assembly of Talaromyces rugulosus W13939.</title>
        <authorList>
            <person name="Wang B."/>
            <person name="Guo L."/>
            <person name="Ye K."/>
            <person name="Wang L."/>
        </authorList>
    </citation>
    <scope>NUCLEOTIDE SEQUENCE [LARGE SCALE GENOMIC DNA]</scope>
    <source>
        <strain evidence="3">W13939</strain>
    </source>
</reference>
<feature type="compositionally biased region" description="Pro residues" evidence="1">
    <location>
        <begin position="121"/>
        <end position="131"/>
    </location>
</feature>
<evidence type="ECO:0000256" key="1">
    <source>
        <dbReference type="SAM" id="MobiDB-lite"/>
    </source>
</evidence>
<proteinExistence type="predicted"/>
<dbReference type="InterPro" id="IPR006461">
    <property type="entry name" value="PLAC_motif_containing"/>
</dbReference>
<dbReference type="Proteomes" id="UP000509510">
    <property type="component" value="Chromosome III"/>
</dbReference>
<gene>
    <name evidence="2" type="ORF">TRUGW13939_05442</name>
</gene>
<dbReference type="OrthoDB" id="1045822at2759"/>
<organism evidence="2 3">
    <name type="scientific">Talaromyces rugulosus</name>
    <name type="common">Penicillium rugulosum</name>
    <dbReference type="NCBI Taxonomy" id="121627"/>
    <lineage>
        <taxon>Eukaryota</taxon>
        <taxon>Fungi</taxon>
        <taxon>Dikarya</taxon>
        <taxon>Ascomycota</taxon>
        <taxon>Pezizomycotina</taxon>
        <taxon>Eurotiomycetes</taxon>
        <taxon>Eurotiomycetidae</taxon>
        <taxon>Eurotiales</taxon>
        <taxon>Trichocomaceae</taxon>
        <taxon>Talaromyces</taxon>
        <taxon>Talaromyces sect. Islandici</taxon>
    </lineage>
</organism>
<evidence type="ECO:0008006" key="4">
    <source>
        <dbReference type="Google" id="ProtNLM"/>
    </source>
</evidence>
<dbReference type="GeneID" id="55992939"/>
<dbReference type="NCBIfam" id="TIGR01571">
    <property type="entry name" value="A_thal_Cys_rich"/>
    <property type="match status" value="1"/>
</dbReference>